<dbReference type="PANTHER" id="PTHR10903">
    <property type="entry name" value="GTPASE, IMAP FAMILY MEMBER-RELATED"/>
    <property type="match status" value="1"/>
</dbReference>
<sequence>MSTSQELCLTFLLVGKTGSGKSCTGNFILGDKVFKDSDLFQSETNQIQVRSATVDGYTLTVVDTPGVMHTGLDLEAIKLKTCNEMKEAVSKCPDEGKMAVVIVLKYGDRFTEENKTTVDILKQMFGEENLCKSCVIVMTYGDEYVKKYKGNKQFKVWMEEQKGALSELLDKLVHYRCVLFNNKCKDSQDVQRQRQRIIDLVNDLDQGYTKAQFSLLKRQHHRLVFETKVGRMKRDYYQKINKLYECFHSICTLSKRLDTYDNLNSALRNYLEELNKADDPRTIFYREGEPLFFDELRGKLYTLETMVEKQQKLDENVIDLKSLTEKLEHCILLNTFDELDVLEKKINRLSENITQITVTFNNKLEMAQTKLLKAKQIRTHNMLGSQLEGLQTEFKAIGIPALVSTFSELLDKIKKLGDTIEAENNALGGMVDLLEAVEDFKERLESKKIDNDIWIGWTTTSVILTGASVGTAFIPFAGWPITVALNLIPVFGRFIHIKVAQYQRSRKSAISMNTRYLTLLLVGKTGSGISSTANTILGQHTFETSDNSNTETSQVQVKTVIEDGFSLTVVDTPGLMYTGLDSVETKLKACNGLQEAVSKCPDKGQTVVIIVLKYGDRFSEENRTVLHILKQMFGEGNFGQSFVLVVTYGDVYDLKYPNGQMFDSWIKGQTNDVGDLLSLVQYRCVKVNNKCKDAGKKRAQRKSLFDLVTSLEHGYSREQFSQLHKQHHRLRLEAKLSEKQAFYRLKELKWSKKFYLTSLTSKDSNSYELLSRKISKHLEEMDGMDSGEGIFYNEEESRFFAGFRKRLELLERNVKTEQAIVKHENLIDQLTEDLDTIGDNWGIDEINHHEEKLKIVKEKFASDKDFCLRFKLHKAESRLKESKRNKISEEFRAKINKLRTDWESMKRHITSVSSFVRLIDRLDEVNLELTKHSRHLKGLDDLLNEVEDLSFQMHSFEKDLMKFSYKINNSNMWLIIAVIIACLSIITGLIIATSVFAVVAVLLTIMVLLFLIFGRRLPTIFVTAQMRDQESFTLQGIESKESM</sequence>
<evidence type="ECO:0000256" key="1">
    <source>
        <dbReference type="ARBA" id="ARBA00008535"/>
    </source>
</evidence>
<dbReference type="STRING" id="6526.A0A2C9JXJ6"/>
<dbReference type="VEuPathDB" id="VectorBase:BGLB009641"/>
<feature type="coiled-coil region" evidence="4">
    <location>
        <begin position="332"/>
        <end position="359"/>
    </location>
</feature>
<keyword evidence="5" id="KW-0812">Transmembrane</keyword>
<evidence type="ECO:0000313" key="7">
    <source>
        <dbReference type="EnsemblMetazoa" id="BGLB009641-PB"/>
    </source>
</evidence>
<dbReference type="SUPFAM" id="SSF52540">
    <property type="entry name" value="P-loop containing nucleoside triphosphate hydrolases"/>
    <property type="match status" value="2"/>
</dbReference>
<dbReference type="InterPro" id="IPR006703">
    <property type="entry name" value="G_AIG1"/>
</dbReference>
<organism evidence="7 8">
    <name type="scientific">Biomphalaria glabrata</name>
    <name type="common">Bloodfluke planorb</name>
    <name type="synonym">Freshwater snail</name>
    <dbReference type="NCBI Taxonomy" id="6526"/>
    <lineage>
        <taxon>Eukaryota</taxon>
        <taxon>Metazoa</taxon>
        <taxon>Spiralia</taxon>
        <taxon>Lophotrochozoa</taxon>
        <taxon>Mollusca</taxon>
        <taxon>Gastropoda</taxon>
        <taxon>Heterobranchia</taxon>
        <taxon>Euthyneura</taxon>
        <taxon>Panpulmonata</taxon>
        <taxon>Hygrophila</taxon>
        <taxon>Lymnaeoidea</taxon>
        <taxon>Planorbidae</taxon>
        <taxon>Biomphalaria</taxon>
    </lineage>
</organism>
<keyword evidence="2" id="KW-0547">Nucleotide-binding</keyword>
<evidence type="ECO:0000256" key="2">
    <source>
        <dbReference type="ARBA" id="ARBA00022741"/>
    </source>
</evidence>
<protein>
    <recommendedName>
        <fullName evidence="6">AIG1-type G domain-containing protein</fullName>
    </recommendedName>
</protein>
<reference evidence="7" key="1">
    <citation type="submission" date="2020-05" db="UniProtKB">
        <authorList>
            <consortium name="EnsemblMetazoa"/>
        </authorList>
    </citation>
    <scope>IDENTIFICATION</scope>
    <source>
        <strain evidence="7">BB02</strain>
    </source>
</reference>
<dbReference type="PANTHER" id="PTHR10903:SF184">
    <property type="entry name" value="GTP-BINDING PROTEIN A"/>
    <property type="match status" value="1"/>
</dbReference>
<feature type="transmembrane region" description="Helical" evidence="5">
    <location>
        <begin position="997"/>
        <end position="1017"/>
    </location>
</feature>
<keyword evidence="5" id="KW-0472">Membrane</keyword>
<dbReference type="InterPro" id="IPR027417">
    <property type="entry name" value="P-loop_NTPase"/>
</dbReference>
<dbReference type="OrthoDB" id="425923at2759"/>
<feature type="coiled-coil region" evidence="4">
    <location>
        <begin position="813"/>
        <end position="840"/>
    </location>
</feature>
<dbReference type="RefSeq" id="XP_013087709.2">
    <property type="nucleotide sequence ID" value="XM_013232255.2"/>
</dbReference>
<comment type="similarity">
    <text evidence="1">Belongs to the TRAFAC class TrmE-Era-EngA-EngB-Septin-like GTPase superfamily. AIG1/Toc34/Toc159-like paraseptin GTPase family. IAN subfamily.</text>
</comment>
<feature type="transmembrane region" description="Helical" evidence="5">
    <location>
        <begin position="971"/>
        <end position="991"/>
    </location>
</feature>
<feature type="domain" description="AIG1-type G" evidence="6">
    <location>
        <begin position="6"/>
        <end position="217"/>
    </location>
</feature>
<keyword evidence="3" id="KW-0342">GTP-binding</keyword>
<dbReference type="KEGG" id="bgt:106072015"/>
<evidence type="ECO:0000259" key="6">
    <source>
        <dbReference type="PROSITE" id="PS51720"/>
    </source>
</evidence>
<dbReference type="GO" id="GO:0005525">
    <property type="term" value="F:GTP binding"/>
    <property type="evidence" value="ECO:0007669"/>
    <property type="project" value="UniProtKB-KW"/>
</dbReference>
<dbReference type="EnsemblMetazoa" id="BGLB009641-RB">
    <property type="protein sequence ID" value="BGLB009641-PB"/>
    <property type="gene ID" value="BGLB009641"/>
</dbReference>
<evidence type="ECO:0000256" key="5">
    <source>
        <dbReference type="SAM" id="Phobius"/>
    </source>
</evidence>
<dbReference type="AlphaFoldDB" id="A0A2C9JXJ6"/>
<feature type="transmembrane region" description="Helical" evidence="5">
    <location>
        <begin position="476"/>
        <end position="496"/>
    </location>
</feature>
<evidence type="ECO:0000313" key="8">
    <source>
        <dbReference type="Proteomes" id="UP000076420"/>
    </source>
</evidence>
<dbReference type="InterPro" id="IPR045058">
    <property type="entry name" value="GIMA/IAN/Toc"/>
</dbReference>
<keyword evidence="4" id="KW-0175">Coiled coil</keyword>
<proteinExistence type="inferred from homology"/>
<evidence type="ECO:0000256" key="4">
    <source>
        <dbReference type="SAM" id="Coils"/>
    </source>
</evidence>
<dbReference type="VEuPathDB" id="VectorBase:BGLAX_044499"/>
<gene>
    <name evidence="7" type="primary">106072015</name>
</gene>
<dbReference type="PROSITE" id="PS51720">
    <property type="entry name" value="G_AIG1"/>
    <property type="match status" value="2"/>
</dbReference>
<name>A0A2C9JXJ6_BIOGL</name>
<evidence type="ECO:0000256" key="3">
    <source>
        <dbReference type="ARBA" id="ARBA00023134"/>
    </source>
</evidence>
<dbReference type="Proteomes" id="UP000076420">
    <property type="component" value="Unassembled WGS sequence"/>
</dbReference>
<accession>A0A2C9JXJ6</accession>
<keyword evidence="5" id="KW-1133">Transmembrane helix</keyword>
<dbReference type="Pfam" id="PF04548">
    <property type="entry name" value="AIG1"/>
    <property type="match status" value="2"/>
</dbReference>
<feature type="domain" description="AIG1-type G" evidence="6">
    <location>
        <begin position="514"/>
        <end position="729"/>
    </location>
</feature>
<dbReference type="Gene3D" id="3.40.50.300">
    <property type="entry name" value="P-loop containing nucleotide triphosphate hydrolases"/>
    <property type="match status" value="2"/>
</dbReference>